<comment type="caution">
    <text evidence="1">The sequence shown here is derived from an EMBL/GenBank/DDBJ whole genome shotgun (WGS) entry which is preliminary data.</text>
</comment>
<dbReference type="EMBL" id="JACSDY010000013">
    <property type="protein sequence ID" value="KAF7410920.1"/>
    <property type="molecule type" value="Genomic_DNA"/>
</dbReference>
<keyword evidence="2" id="KW-1185">Reference proteome</keyword>
<accession>A0A834KQY7</accession>
<evidence type="ECO:0000313" key="2">
    <source>
        <dbReference type="Proteomes" id="UP000600918"/>
    </source>
</evidence>
<organism evidence="1 2">
    <name type="scientific">Vespula pensylvanica</name>
    <name type="common">Western yellow jacket</name>
    <name type="synonym">Wasp</name>
    <dbReference type="NCBI Taxonomy" id="30213"/>
    <lineage>
        <taxon>Eukaryota</taxon>
        <taxon>Metazoa</taxon>
        <taxon>Ecdysozoa</taxon>
        <taxon>Arthropoda</taxon>
        <taxon>Hexapoda</taxon>
        <taxon>Insecta</taxon>
        <taxon>Pterygota</taxon>
        <taxon>Neoptera</taxon>
        <taxon>Endopterygota</taxon>
        <taxon>Hymenoptera</taxon>
        <taxon>Apocrita</taxon>
        <taxon>Aculeata</taxon>
        <taxon>Vespoidea</taxon>
        <taxon>Vespidae</taxon>
        <taxon>Vespinae</taxon>
        <taxon>Vespula</taxon>
    </lineage>
</organism>
<dbReference type="AlphaFoldDB" id="A0A834KQY7"/>
<reference evidence="1" key="1">
    <citation type="journal article" date="2020" name="G3 (Bethesda)">
        <title>High-Quality Assemblies for Three Invasive Social Wasps from the &lt;i&gt;Vespula&lt;/i&gt; Genus.</title>
        <authorList>
            <person name="Harrop T.W.R."/>
            <person name="Guhlin J."/>
            <person name="McLaughlin G.M."/>
            <person name="Permina E."/>
            <person name="Stockwell P."/>
            <person name="Gilligan J."/>
            <person name="Le Lec M.F."/>
            <person name="Gruber M.A.M."/>
            <person name="Quinn O."/>
            <person name="Lovegrove M."/>
            <person name="Duncan E.J."/>
            <person name="Remnant E.J."/>
            <person name="Van Eeckhoven J."/>
            <person name="Graham B."/>
            <person name="Knapp R.A."/>
            <person name="Langford K.W."/>
            <person name="Kronenberg Z."/>
            <person name="Press M.O."/>
            <person name="Eacker S.M."/>
            <person name="Wilson-Rankin E.E."/>
            <person name="Purcell J."/>
            <person name="Lester P.J."/>
            <person name="Dearden P.K."/>
        </authorList>
    </citation>
    <scope>NUCLEOTIDE SEQUENCE</scope>
    <source>
        <strain evidence="1">Volc-1</strain>
    </source>
</reference>
<evidence type="ECO:0000313" key="1">
    <source>
        <dbReference type="EMBL" id="KAF7410920.1"/>
    </source>
</evidence>
<sequence length="150" mass="17397">MSNVDYTPSLTSKKRSRDVMLAFRFGTSIASGSIDGVLITRSGLLSGKRLVPPRVLHYHEPQKGNKKMSKEKRRYECLIYRLRSENLINLKSVNEKSLARLLSGNLFWKKFFQEITMRIIEIRRSITKNNSDVLINCWEFIDIAAAVYRL</sequence>
<gene>
    <name evidence="1" type="ORF">H0235_013527</name>
</gene>
<proteinExistence type="predicted"/>
<name>A0A834KQY7_VESPE</name>
<protein>
    <submittedName>
        <fullName evidence="1">Uncharacterized protein</fullName>
    </submittedName>
</protein>
<dbReference type="Proteomes" id="UP000600918">
    <property type="component" value="Unassembled WGS sequence"/>
</dbReference>